<proteinExistence type="predicted"/>
<accession>A0A2G5BL26</accession>
<reference evidence="1 2" key="1">
    <citation type="journal article" date="2015" name="Genome Biol. Evol.">
        <title>Phylogenomic analyses indicate that early fungi evolved digesting cell walls of algal ancestors of land plants.</title>
        <authorList>
            <person name="Chang Y."/>
            <person name="Wang S."/>
            <person name="Sekimoto S."/>
            <person name="Aerts A.L."/>
            <person name="Choi C."/>
            <person name="Clum A."/>
            <person name="LaButti K.M."/>
            <person name="Lindquist E.A."/>
            <person name="Yee Ngan C."/>
            <person name="Ohm R.A."/>
            <person name="Salamov A.A."/>
            <person name="Grigoriev I.V."/>
            <person name="Spatafora J.W."/>
            <person name="Berbee M.L."/>
        </authorList>
    </citation>
    <scope>NUCLEOTIDE SEQUENCE [LARGE SCALE GENOMIC DNA]</scope>
    <source>
        <strain evidence="1 2">NRRL 1564</strain>
    </source>
</reference>
<protein>
    <submittedName>
        <fullName evidence="1">Uncharacterized protein</fullName>
    </submittedName>
</protein>
<name>A0A2G5BL26_COERN</name>
<dbReference type="EMBL" id="KZ303486">
    <property type="protein sequence ID" value="PIA19706.1"/>
    <property type="molecule type" value="Genomic_DNA"/>
</dbReference>
<dbReference type="AlphaFoldDB" id="A0A2G5BL26"/>
<evidence type="ECO:0000313" key="2">
    <source>
        <dbReference type="Proteomes" id="UP000242474"/>
    </source>
</evidence>
<evidence type="ECO:0000313" key="1">
    <source>
        <dbReference type="EMBL" id="PIA19706.1"/>
    </source>
</evidence>
<dbReference type="Proteomes" id="UP000242474">
    <property type="component" value="Unassembled WGS sequence"/>
</dbReference>
<gene>
    <name evidence="1" type="ORF">COEREDRAFT_84320</name>
</gene>
<organism evidence="1 2">
    <name type="scientific">Coemansia reversa (strain ATCC 12441 / NRRL 1564)</name>
    <dbReference type="NCBI Taxonomy" id="763665"/>
    <lineage>
        <taxon>Eukaryota</taxon>
        <taxon>Fungi</taxon>
        <taxon>Fungi incertae sedis</taxon>
        <taxon>Zoopagomycota</taxon>
        <taxon>Kickxellomycotina</taxon>
        <taxon>Kickxellomycetes</taxon>
        <taxon>Kickxellales</taxon>
        <taxon>Kickxellaceae</taxon>
        <taxon>Coemansia</taxon>
    </lineage>
</organism>
<keyword evidence="2" id="KW-1185">Reference proteome</keyword>
<sequence>MSKPQKGKLTLEELKQMLISGGDDIEALKYEEKFDDDKWVSNGTDVVEVASGIPAGFSPCRVFYFWFNPPGLDFEEVNPEQTSENTNTSAEGRIRICTAKIEAIDEILKYDILSERFREKLETQKASYENIRDSFMNILQARSYLKRNSQQ</sequence>